<evidence type="ECO:0008006" key="4">
    <source>
        <dbReference type="Google" id="ProtNLM"/>
    </source>
</evidence>
<dbReference type="Proteomes" id="UP000553209">
    <property type="component" value="Unassembled WGS sequence"/>
</dbReference>
<keyword evidence="1" id="KW-0472">Membrane</keyword>
<keyword evidence="3" id="KW-1185">Reference proteome</keyword>
<feature type="transmembrane region" description="Helical" evidence="1">
    <location>
        <begin position="12"/>
        <end position="35"/>
    </location>
</feature>
<proteinExistence type="predicted"/>
<dbReference type="RefSeq" id="WP_061079835.1">
    <property type="nucleotide sequence ID" value="NZ_JAAXPG010000003.1"/>
</dbReference>
<name>A0A7X6RNM3_9ACTN</name>
<sequence length="202" mass="21631">MKLYAEYPVRAFLQFASDLLAAVWAYAWVSAALSLRETLMALNRPGELMVSTGEGFSEHMEAAAEQARRVPLAGEALATPFTDMSETGGSLTAAGVSFQETVASLATALPLLTAVLPLLLLASTWLPMRARWVRRASAAKRLRGLAPEARSRLLALRALTSASPSRLAGTHEDPAGAWHSGDRGTVEALAALELHRLGLRRV</sequence>
<feature type="transmembrane region" description="Helical" evidence="1">
    <location>
        <begin position="105"/>
        <end position="126"/>
    </location>
</feature>
<evidence type="ECO:0000313" key="2">
    <source>
        <dbReference type="EMBL" id="NKY96955.1"/>
    </source>
</evidence>
<gene>
    <name evidence="2" type="ORF">HGB44_04570</name>
</gene>
<dbReference type="EMBL" id="JAAXPG010000003">
    <property type="protein sequence ID" value="NKY96955.1"/>
    <property type="molecule type" value="Genomic_DNA"/>
</dbReference>
<keyword evidence="1" id="KW-1133">Transmembrane helix</keyword>
<keyword evidence="1" id="KW-0812">Transmembrane</keyword>
<accession>A0A7X6RNM3</accession>
<evidence type="ECO:0000313" key="3">
    <source>
        <dbReference type="Proteomes" id="UP000553209"/>
    </source>
</evidence>
<dbReference type="AlphaFoldDB" id="A0A7X6RNM3"/>
<protein>
    <recommendedName>
        <fullName evidence="4">Transmembrane protein</fullName>
    </recommendedName>
</protein>
<reference evidence="2 3" key="1">
    <citation type="submission" date="2020-04" db="EMBL/GenBank/DDBJ databases">
        <title>MicrobeNet Type strains.</title>
        <authorList>
            <person name="Nicholson A.C."/>
        </authorList>
    </citation>
    <scope>NUCLEOTIDE SEQUENCE [LARGE SCALE GENOMIC DNA]</scope>
    <source>
        <strain evidence="2 3">ATCC 23612</strain>
    </source>
</reference>
<evidence type="ECO:0000256" key="1">
    <source>
        <dbReference type="SAM" id="Phobius"/>
    </source>
</evidence>
<organism evidence="2 3">
    <name type="scientific">Nocardiopsis alborubida</name>
    <dbReference type="NCBI Taxonomy" id="146802"/>
    <lineage>
        <taxon>Bacteria</taxon>
        <taxon>Bacillati</taxon>
        <taxon>Actinomycetota</taxon>
        <taxon>Actinomycetes</taxon>
        <taxon>Streptosporangiales</taxon>
        <taxon>Nocardiopsidaceae</taxon>
        <taxon>Nocardiopsis</taxon>
    </lineage>
</organism>
<comment type="caution">
    <text evidence="2">The sequence shown here is derived from an EMBL/GenBank/DDBJ whole genome shotgun (WGS) entry which is preliminary data.</text>
</comment>